<protein>
    <submittedName>
        <fullName evidence="3">Os06g0575600 protein</fullName>
    </submittedName>
</protein>
<dbReference type="AlphaFoldDB" id="A0A0P0WY37"/>
<sequence length="97" mass="9613">MSGHAGFSPSGATLLSILSLSQLLGGGAGRSEQATGGAERGGRRRPEQSGTAAQARSKAAEDDDSADAVDNTKSGFFGTQSSSSRLAARPVPVPAAP</sequence>
<feature type="region of interest" description="Disordered" evidence="1">
    <location>
        <begin position="25"/>
        <end position="97"/>
    </location>
</feature>
<dbReference type="PaxDb" id="39947-A0A0P0WY37"/>
<organism evidence="3 4">
    <name type="scientific">Oryza sativa subsp. japonica</name>
    <name type="common">Rice</name>
    <dbReference type="NCBI Taxonomy" id="39947"/>
    <lineage>
        <taxon>Eukaryota</taxon>
        <taxon>Viridiplantae</taxon>
        <taxon>Streptophyta</taxon>
        <taxon>Embryophyta</taxon>
        <taxon>Tracheophyta</taxon>
        <taxon>Spermatophyta</taxon>
        <taxon>Magnoliopsida</taxon>
        <taxon>Liliopsida</taxon>
        <taxon>Poales</taxon>
        <taxon>Poaceae</taxon>
        <taxon>BOP clade</taxon>
        <taxon>Oryzoideae</taxon>
        <taxon>Oryzeae</taxon>
        <taxon>Oryzinae</taxon>
        <taxon>Oryza</taxon>
        <taxon>Oryza sativa</taxon>
    </lineage>
</organism>
<dbReference type="InParanoid" id="A0A0P0WY37"/>
<gene>
    <name evidence="3" type="ordered locus">Os06g0575600</name>
    <name evidence="3" type="ORF">OSNPB_060575600</name>
</gene>
<feature type="compositionally biased region" description="Polar residues" evidence="1">
    <location>
        <begin position="71"/>
        <end position="85"/>
    </location>
</feature>
<feature type="chain" id="PRO_5006056894" evidence="2">
    <location>
        <begin position="30"/>
        <end position="97"/>
    </location>
</feature>
<evidence type="ECO:0000256" key="2">
    <source>
        <dbReference type="SAM" id="SignalP"/>
    </source>
</evidence>
<proteinExistence type="predicted"/>
<keyword evidence="4" id="KW-1185">Reference proteome</keyword>
<feature type="signal peptide" evidence="2">
    <location>
        <begin position="1"/>
        <end position="29"/>
    </location>
</feature>
<dbReference type="EMBL" id="AP014962">
    <property type="protein sequence ID" value="BAS98352.1"/>
    <property type="molecule type" value="Genomic_DNA"/>
</dbReference>
<name>A0A0P0WY37_ORYSJ</name>
<keyword evidence="2" id="KW-0732">Signal</keyword>
<accession>A0A0P0WY37</accession>
<evidence type="ECO:0000313" key="4">
    <source>
        <dbReference type="Proteomes" id="UP000059680"/>
    </source>
</evidence>
<reference evidence="4" key="1">
    <citation type="journal article" date="2005" name="Nature">
        <title>The map-based sequence of the rice genome.</title>
        <authorList>
            <consortium name="International rice genome sequencing project (IRGSP)"/>
            <person name="Matsumoto T."/>
            <person name="Wu J."/>
            <person name="Kanamori H."/>
            <person name="Katayose Y."/>
            <person name="Fujisawa M."/>
            <person name="Namiki N."/>
            <person name="Mizuno H."/>
            <person name="Yamamoto K."/>
            <person name="Antonio B.A."/>
            <person name="Baba T."/>
            <person name="Sakata K."/>
            <person name="Nagamura Y."/>
            <person name="Aoki H."/>
            <person name="Arikawa K."/>
            <person name="Arita K."/>
            <person name="Bito T."/>
            <person name="Chiden Y."/>
            <person name="Fujitsuka N."/>
            <person name="Fukunaka R."/>
            <person name="Hamada M."/>
            <person name="Harada C."/>
            <person name="Hayashi A."/>
            <person name="Hijishita S."/>
            <person name="Honda M."/>
            <person name="Hosokawa S."/>
            <person name="Ichikawa Y."/>
            <person name="Idonuma A."/>
            <person name="Iijima M."/>
            <person name="Ikeda M."/>
            <person name="Ikeno M."/>
            <person name="Ito K."/>
            <person name="Ito S."/>
            <person name="Ito T."/>
            <person name="Ito Y."/>
            <person name="Ito Y."/>
            <person name="Iwabuchi A."/>
            <person name="Kamiya K."/>
            <person name="Karasawa W."/>
            <person name="Kurita K."/>
            <person name="Katagiri S."/>
            <person name="Kikuta A."/>
            <person name="Kobayashi H."/>
            <person name="Kobayashi N."/>
            <person name="Machita K."/>
            <person name="Maehara T."/>
            <person name="Masukawa M."/>
            <person name="Mizubayashi T."/>
            <person name="Mukai Y."/>
            <person name="Nagasaki H."/>
            <person name="Nagata Y."/>
            <person name="Naito S."/>
            <person name="Nakashima M."/>
            <person name="Nakama Y."/>
            <person name="Nakamichi Y."/>
            <person name="Nakamura M."/>
            <person name="Meguro A."/>
            <person name="Negishi M."/>
            <person name="Ohta I."/>
            <person name="Ohta T."/>
            <person name="Okamoto M."/>
            <person name="Ono N."/>
            <person name="Saji S."/>
            <person name="Sakaguchi M."/>
            <person name="Sakai K."/>
            <person name="Shibata M."/>
            <person name="Shimokawa T."/>
            <person name="Song J."/>
            <person name="Takazaki Y."/>
            <person name="Terasawa K."/>
            <person name="Tsugane M."/>
            <person name="Tsuji K."/>
            <person name="Ueda S."/>
            <person name="Waki K."/>
            <person name="Yamagata H."/>
            <person name="Yamamoto M."/>
            <person name="Yamamoto S."/>
            <person name="Yamane H."/>
            <person name="Yoshiki S."/>
            <person name="Yoshihara R."/>
            <person name="Yukawa K."/>
            <person name="Zhong H."/>
            <person name="Yano M."/>
            <person name="Yuan Q."/>
            <person name="Ouyang S."/>
            <person name="Liu J."/>
            <person name="Jones K.M."/>
            <person name="Gansberger K."/>
            <person name="Moffat K."/>
            <person name="Hill J."/>
            <person name="Bera J."/>
            <person name="Fadrosh D."/>
            <person name="Jin S."/>
            <person name="Johri S."/>
            <person name="Kim M."/>
            <person name="Overton L."/>
            <person name="Reardon M."/>
            <person name="Tsitrin T."/>
            <person name="Vuong H."/>
            <person name="Weaver B."/>
            <person name="Ciecko A."/>
            <person name="Tallon L."/>
            <person name="Jackson J."/>
            <person name="Pai G."/>
            <person name="Aken S.V."/>
            <person name="Utterback T."/>
            <person name="Reidmuller S."/>
            <person name="Feldblyum T."/>
            <person name="Hsiao J."/>
            <person name="Zismann V."/>
            <person name="Iobst S."/>
            <person name="de Vazeille A.R."/>
            <person name="Buell C.R."/>
            <person name="Ying K."/>
            <person name="Li Y."/>
            <person name="Lu T."/>
            <person name="Huang Y."/>
            <person name="Zhao Q."/>
            <person name="Feng Q."/>
            <person name="Zhang L."/>
            <person name="Zhu J."/>
            <person name="Weng Q."/>
            <person name="Mu J."/>
            <person name="Lu Y."/>
            <person name="Fan D."/>
            <person name="Liu Y."/>
            <person name="Guan J."/>
            <person name="Zhang Y."/>
            <person name="Yu S."/>
            <person name="Liu X."/>
            <person name="Zhang Y."/>
            <person name="Hong G."/>
            <person name="Han B."/>
            <person name="Choisne N."/>
            <person name="Demange N."/>
            <person name="Orjeda G."/>
            <person name="Samain S."/>
            <person name="Cattolico L."/>
            <person name="Pelletier E."/>
            <person name="Couloux A."/>
            <person name="Segurens B."/>
            <person name="Wincker P."/>
            <person name="D'Hont A."/>
            <person name="Scarpelli C."/>
            <person name="Weissenbach J."/>
            <person name="Salanoubat M."/>
            <person name="Quetier F."/>
            <person name="Yu Y."/>
            <person name="Kim H.R."/>
            <person name="Rambo T."/>
            <person name="Currie J."/>
            <person name="Collura K."/>
            <person name="Luo M."/>
            <person name="Yang T."/>
            <person name="Ammiraju J.S.S."/>
            <person name="Engler F."/>
            <person name="Soderlund C."/>
            <person name="Wing R.A."/>
            <person name="Palmer L.E."/>
            <person name="de la Bastide M."/>
            <person name="Spiegel L."/>
            <person name="Nascimento L."/>
            <person name="Zutavern T."/>
            <person name="O'Shaughnessy A."/>
            <person name="Dike S."/>
            <person name="Dedhia N."/>
            <person name="Preston R."/>
            <person name="Balija V."/>
            <person name="McCombie W.R."/>
            <person name="Chow T."/>
            <person name="Chen H."/>
            <person name="Chung M."/>
            <person name="Chen C."/>
            <person name="Shaw J."/>
            <person name="Wu H."/>
            <person name="Hsiao K."/>
            <person name="Chao Y."/>
            <person name="Chu M."/>
            <person name="Cheng C."/>
            <person name="Hour A."/>
            <person name="Lee P."/>
            <person name="Lin S."/>
            <person name="Lin Y."/>
            <person name="Liou J."/>
            <person name="Liu S."/>
            <person name="Hsing Y."/>
            <person name="Raghuvanshi S."/>
            <person name="Mohanty A."/>
            <person name="Bharti A.K."/>
            <person name="Gaur A."/>
            <person name="Gupta V."/>
            <person name="Kumar D."/>
            <person name="Ravi V."/>
            <person name="Vij S."/>
            <person name="Kapur A."/>
            <person name="Khurana P."/>
            <person name="Khurana P."/>
            <person name="Khurana J.P."/>
            <person name="Tyagi A.K."/>
            <person name="Gaikwad K."/>
            <person name="Singh A."/>
            <person name="Dalal V."/>
            <person name="Srivastava S."/>
            <person name="Dixit A."/>
            <person name="Pal A.K."/>
            <person name="Ghazi I.A."/>
            <person name="Yadav M."/>
            <person name="Pandit A."/>
            <person name="Bhargava A."/>
            <person name="Sureshbabu K."/>
            <person name="Batra K."/>
            <person name="Sharma T.R."/>
            <person name="Mohapatra T."/>
            <person name="Singh N.K."/>
            <person name="Messing J."/>
            <person name="Nelson A.B."/>
            <person name="Fuks G."/>
            <person name="Kavchok S."/>
            <person name="Keizer G."/>
            <person name="Linton E."/>
            <person name="Llaca V."/>
            <person name="Song R."/>
            <person name="Tanyolac B."/>
            <person name="Young S."/>
            <person name="Ho-Il K."/>
            <person name="Hahn J.H."/>
            <person name="Sangsakoo G."/>
            <person name="Vanavichit A."/>
            <person name="de Mattos Luiz.A.T."/>
            <person name="Zimmer P.D."/>
            <person name="Malone G."/>
            <person name="Dellagostin O."/>
            <person name="de Oliveira A.C."/>
            <person name="Bevan M."/>
            <person name="Bancroft I."/>
            <person name="Minx P."/>
            <person name="Cordum H."/>
            <person name="Wilson R."/>
            <person name="Cheng Z."/>
            <person name="Jin W."/>
            <person name="Jiang J."/>
            <person name="Leong S.A."/>
            <person name="Iwama H."/>
            <person name="Gojobori T."/>
            <person name="Itoh T."/>
            <person name="Niimura Y."/>
            <person name="Fujii Y."/>
            <person name="Habara T."/>
            <person name="Sakai H."/>
            <person name="Sato Y."/>
            <person name="Wilson G."/>
            <person name="Kumar K."/>
            <person name="McCouch S."/>
            <person name="Juretic N."/>
            <person name="Hoen D."/>
            <person name="Wright S."/>
            <person name="Bruskiewich R."/>
            <person name="Bureau T."/>
            <person name="Miyao A."/>
            <person name="Hirochika H."/>
            <person name="Nishikawa T."/>
            <person name="Kadowaki K."/>
            <person name="Sugiura M."/>
            <person name="Burr B."/>
            <person name="Sasaki T."/>
        </authorList>
    </citation>
    <scope>NUCLEOTIDE SEQUENCE [LARGE SCALE GENOMIC DNA]</scope>
    <source>
        <strain evidence="4">cv. Nipponbare</strain>
    </source>
</reference>
<dbReference type="Proteomes" id="UP000059680">
    <property type="component" value="Chromosome 6"/>
</dbReference>
<evidence type="ECO:0000256" key="1">
    <source>
        <dbReference type="SAM" id="MobiDB-lite"/>
    </source>
</evidence>
<evidence type="ECO:0000313" key="3">
    <source>
        <dbReference type="EMBL" id="BAS98352.1"/>
    </source>
</evidence>
<reference evidence="3 4" key="3">
    <citation type="journal article" date="2013" name="Rice">
        <title>Improvement of the Oryza sativa Nipponbare reference genome using next generation sequence and optical map data.</title>
        <authorList>
            <person name="Kawahara Y."/>
            <person name="de la Bastide M."/>
            <person name="Hamilton J.P."/>
            <person name="Kanamori H."/>
            <person name="McCombie W.R."/>
            <person name="Ouyang S."/>
            <person name="Schwartz D.C."/>
            <person name="Tanaka T."/>
            <person name="Wu J."/>
            <person name="Zhou S."/>
            <person name="Childs K.L."/>
            <person name="Davidson R.M."/>
            <person name="Lin H."/>
            <person name="Quesada-Ocampo L."/>
            <person name="Vaillancourt B."/>
            <person name="Sakai H."/>
            <person name="Lee S.S."/>
            <person name="Kim J."/>
            <person name="Numa H."/>
            <person name="Itoh T."/>
            <person name="Buell C.R."/>
            <person name="Matsumoto T."/>
        </authorList>
    </citation>
    <scope>NUCLEOTIDE SEQUENCE [LARGE SCALE GENOMIC DNA]</scope>
    <source>
        <strain evidence="4">cv. Nipponbare</strain>
    </source>
</reference>
<reference evidence="3 4" key="2">
    <citation type="journal article" date="2013" name="Plant Cell Physiol.">
        <title>Rice Annotation Project Database (RAP-DB): an integrative and interactive database for rice genomics.</title>
        <authorList>
            <person name="Sakai H."/>
            <person name="Lee S.S."/>
            <person name="Tanaka T."/>
            <person name="Numa H."/>
            <person name="Kim J."/>
            <person name="Kawahara Y."/>
            <person name="Wakimoto H."/>
            <person name="Yang C.C."/>
            <person name="Iwamoto M."/>
            <person name="Abe T."/>
            <person name="Yamada Y."/>
            <person name="Muto A."/>
            <person name="Inokuchi H."/>
            <person name="Ikemura T."/>
            <person name="Matsumoto T."/>
            <person name="Sasaki T."/>
            <person name="Itoh T."/>
        </authorList>
    </citation>
    <scope>NUCLEOTIDE SEQUENCE [LARGE SCALE GENOMIC DNA]</scope>
    <source>
        <strain evidence="4">cv. Nipponbare</strain>
    </source>
</reference>